<organism evidence="4 5">
    <name type="scientific">Ferrithrix thermotolerans DSM 19514</name>
    <dbReference type="NCBI Taxonomy" id="1121881"/>
    <lineage>
        <taxon>Bacteria</taxon>
        <taxon>Bacillati</taxon>
        <taxon>Actinomycetota</taxon>
        <taxon>Acidimicrobiia</taxon>
        <taxon>Acidimicrobiales</taxon>
        <taxon>Acidimicrobiaceae</taxon>
        <taxon>Ferrithrix</taxon>
    </lineage>
</organism>
<dbReference type="PANTHER" id="PTHR30204:SF3">
    <property type="entry name" value="HTH MERR-TYPE DOMAIN-CONTAINING PROTEIN"/>
    <property type="match status" value="1"/>
</dbReference>
<evidence type="ECO:0000256" key="1">
    <source>
        <dbReference type="ARBA" id="ARBA00023125"/>
    </source>
</evidence>
<dbReference type="EMBL" id="FQUL01000010">
    <property type="protein sequence ID" value="SHE55529.1"/>
    <property type="molecule type" value="Genomic_DNA"/>
</dbReference>
<gene>
    <name evidence="4" type="ORF">SAMN02745225_00951</name>
</gene>
<keyword evidence="5" id="KW-1185">Reference proteome</keyword>
<dbReference type="PROSITE" id="PS50937">
    <property type="entry name" value="HTH_MERR_2"/>
    <property type="match status" value="1"/>
</dbReference>
<dbReference type="STRING" id="1121881.SAMN02745225_00951"/>
<proteinExistence type="predicted"/>
<feature type="region of interest" description="Disordered" evidence="2">
    <location>
        <begin position="1"/>
        <end position="21"/>
    </location>
</feature>
<accession>A0A1M4UFI7</accession>
<dbReference type="Gene3D" id="1.10.1660.10">
    <property type="match status" value="1"/>
</dbReference>
<dbReference type="RefSeq" id="WP_072789335.1">
    <property type="nucleotide sequence ID" value="NZ_FQUL01000010.1"/>
</dbReference>
<dbReference type="PANTHER" id="PTHR30204">
    <property type="entry name" value="REDOX-CYCLING DRUG-SENSING TRANSCRIPTIONAL ACTIVATOR SOXR"/>
    <property type="match status" value="1"/>
</dbReference>
<dbReference type="OrthoDB" id="7410529at2"/>
<feature type="domain" description="HTH merR-type" evidence="3">
    <location>
        <begin position="40"/>
        <end position="93"/>
    </location>
</feature>
<dbReference type="InterPro" id="IPR009061">
    <property type="entry name" value="DNA-bd_dom_put_sf"/>
</dbReference>
<evidence type="ECO:0000313" key="5">
    <source>
        <dbReference type="Proteomes" id="UP000184295"/>
    </source>
</evidence>
<dbReference type="SUPFAM" id="SSF46955">
    <property type="entry name" value="Putative DNA-binding domain"/>
    <property type="match status" value="1"/>
</dbReference>
<evidence type="ECO:0000259" key="3">
    <source>
        <dbReference type="PROSITE" id="PS50937"/>
    </source>
</evidence>
<protein>
    <submittedName>
        <fullName evidence="4">MerR HTH family regulatory protein</fullName>
    </submittedName>
</protein>
<keyword evidence="1" id="KW-0238">DNA-binding</keyword>
<evidence type="ECO:0000256" key="2">
    <source>
        <dbReference type="SAM" id="MobiDB-lite"/>
    </source>
</evidence>
<reference evidence="5" key="1">
    <citation type="submission" date="2016-11" db="EMBL/GenBank/DDBJ databases">
        <authorList>
            <person name="Varghese N."/>
            <person name="Submissions S."/>
        </authorList>
    </citation>
    <scope>NUCLEOTIDE SEQUENCE [LARGE SCALE GENOMIC DNA]</scope>
    <source>
        <strain evidence="5">DSM 19514</strain>
    </source>
</reference>
<dbReference type="InterPro" id="IPR000551">
    <property type="entry name" value="MerR-type_HTH_dom"/>
</dbReference>
<dbReference type="Proteomes" id="UP000184295">
    <property type="component" value="Unassembled WGS sequence"/>
</dbReference>
<dbReference type="SMART" id="SM00422">
    <property type="entry name" value="HTH_MERR"/>
    <property type="match status" value="1"/>
</dbReference>
<dbReference type="AlphaFoldDB" id="A0A1M4UFI7"/>
<dbReference type="Pfam" id="PF13411">
    <property type="entry name" value="MerR_1"/>
    <property type="match status" value="1"/>
</dbReference>
<evidence type="ECO:0000313" key="4">
    <source>
        <dbReference type="EMBL" id="SHE55529.1"/>
    </source>
</evidence>
<sequence>MRNDKNGVGSMDSSSKGDKDSFRGPQACKLVKITYRQLDYWARTGLVVPSVEDANGSGSQRLYSFQDLLWLKLVKRLLDAGLSLPAIRQALAKTKSVLDTDSKGSSYLVVSHESVALLALDVLIERLGAGLSDAVVVVPYNTMIRELEVDISRLKERSPQEVQPSLFEPMPKAV</sequence>
<dbReference type="GO" id="GO:0003700">
    <property type="term" value="F:DNA-binding transcription factor activity"/>
    <property type="evidence" value="ECO:0007669"/>
    <property type="project" value="InterPro"/>
</dbReference>
<name>A0A1M4UFI7_9ACTN</name>
<dbReference type="InterPro" id="IPR047057">
    <property type="entry name" value="MerR_fam"/>
</dbReference>
<dbReference type="GO" id="GO:0003677">
    <property type="term" value="F:DNA binding"/>
    <property type="evidence" value="ECO:0007669"/>
    <property type="project" value="UniProtKB-KW"/>
</dbReference>